<dbReference type="RefSeq" id="WP_042228203.1">
    <property type="nucleotide sequence ID" value="NZ_CP026520.1"/>
</dbReference>
<organism evidence="2 3">
    <name type="scientific">Paenibacillus chitinolyticus</name>
    <dbReference type="NCBI Taxonomy" id="79263"/>
    <lineage>
        <taxon>Bacteria</taxon>
        <taxon>Bacillati</taxon>
        <taxon>Bacillota</taxon>
        <taxon>Bacilli</taxon>
        <taxon>Bacillales</taxon>
        <taxon>Paenibacillaceae</taxon>
        <taxon>Paenibacillus</taxon>
    </lineage>
</organism>
<dbReference type="Proteomes" id="UP001527202">
    <property type="component" value="Unassembled WGS sequence"/>
</dbReference>
<gene>
    <name evidence="1" type="ORF">M5X16_00430</name>
    <name evidence="2" type="ORF">PC41400_12750</name>
</gene>
<dbReference type="GeneID" id="95375681"/>
<dbReference type="KEGG" id="pchi:PC41400_12750"/>
<reference evidence="1 4" key="2">
    <citation type="submission" date="2022-05" db="EMBL/GenBank/DDBJ databases">
        <title>Genome Sequencing of Bee-Associated Microbes.</title>
        <authorList>
            <person name="Dunlap C."/>
        </authorList>
    </citation>
    <scope>NUCLEOTIDE SEQUENCE [LARGE SCALE GENOMIC DNA]</scope>
    <source>
        <strain evidence="1 4">NRRL B-23120</strain>
    </source>
</reference>
<dbReference type="AlphaFoldDB" id="A0A410WVT3"/>
<dbReference type="EMBL" id="JAMDMJ010000001">
    <property type="protein sequence ID" value="MCY9594245.1"/>
    <property type="molecule type" value="Genomic_DNA"/>
</dbReference>
<evidence type="ECO:0000313" key="1">
    <source>
        <dbReference type="EMBL" id="MCY9594245.1"/>
    </source>
</evidence>
<proteinExistence type="predicted"/>
<sequence length="137" mass="15375">MSTLLFLCNLVWFLACVLLLFIQKRKERDEVTALIGEIKRLSSRQQSVTRIIFADHKDPAFQKIDSLLSTSADGPETIVVINAPSWLIAAREKKWTKHEVIDAKRISSASKSGIIVIRGGKYDIYDEAAAYLAYTSS</sequence>
<name>A0A410WVT3_9BACL</name>
<protein>
    <submittedName>
        <fullName evidence="2">Uncharacterized protein</fullName>
    </submittedName>
</protein>
<dbReference type="OrthoDB" id="2629085at2"/>
<evidence type="ECO:0000313" key="4">
    <source>
        <dbReference type="Proteomes" id="UP001527202"/>
    </source>
</evidence>
<accession>A0A410WVT3</accession>
<evidence type="ECO:0000313" key="3">
    <source>
        <dbReference type="Proteomes" id="UP000288943"/>
    </source>
</evidence>
<keyword evidence="4" id="KW-1185">Reference proteome</keyword>
<dbReference type="EMBL" id="CP026520">
    <property type="protein sequence ID" value="QAV18495.1"/>
    <property type="molecule type" value="Genomic_DNA"/>
</dbReference>
<evidence type="ECO:0000313" key="2">
    <source>
        <dbReference type="EMBL" id="QAV18495.1"/>
    </source>
</evidence>
<reference evidence="2 3" key="1">
    <citation type="submission" date="2018-01" db="EMBL/GenBank/DDBJ databases">
        <title>The whole genome sequencing and assembly of Paenibacillus chitinolyticus KCCM 41400 strain.</title>
        <authorList>
            <person name="Kim J.-Y."/>
            <person name="Park M.-K."/>
            <person name="Lee Y.-J."/>
            <person name="Yi H."/>
            <person name="Bahn Y.-S."/>
            <person name="Kim J.F."/>
            <person name="Lee D.-W."/>
        </authorList>
    </citation>
    <scope>NUCLEOTIDE SEQUENCE [LARGE SCALE GENOMIC DNA]</scope>
    <source>
        <strain evidence="2 3">KCCM 41400</strain>
    </source>
</reference>
<dbReference type="Proteomes" id="UP000288943">
    <property type="component" value="Chromosome"/>
</dbReference>